<comment type="caution">
    <text evidence="1">The sequence shown here is derived from an EMBL/GenBank/DDBJ whole genome shotgun (WGS) entry which is preliminary data.</text>
</comment>
<evidence type="ECO:0000313" key="2">
    <source>
        <dbReference type="Proteomes" id="UP000533269"/>
    </source>
</evidence>
<proteinExistence type="predicted"/>
<gene>
    <name evidence="1" type="ORF">FHR75_001797</name>
</gene>
<evidence type="ECO:0000313" key="1">
    <source>
        <dbReference type="EMBL" id="MBB2901009.1"/>
    </source>
</evidence>
<accession>A0A7W4XXA1</accession>
<sequence length="235" mass="24533">MPNDENFNAPPVLESTDATALEKLSARAMQVAEVVLNVGVDGKGTWKSSVEVAEQHLAQHGDVEKAIQRLIATHVRLTSSTGFLSGLGGLITLPVTLPADFTVLWLTQARLAGAIAHLRGYDVRSEEVRSVVLISLLGSSATEALSAAGVQIGTKSAMSAIKQVPGRVLIEINKKVGFRLVTKAGTKGIVNLTKLAPIAGGFVGGGINFASTRAVGTWAKRNFPDDSAGDQDVAP</sequence>
<reference evidence="1 2" key="2">
    <citation type="submission" date="2020-08" db="EMBL/GenBank/DDBJ databases">
        <authorList>
            <person name="Partida-Martinez L."/>
            <person name="Huntemann M."/>
            <person name="Clum A."/>
            <person name="Wang J."/>
            <person name="Palaniappan K."/>
            <person name="Ritter S."/>
            <person name="Chen I.-M."/>
            <person name="Stamatis D."/>
            <person name="Reddy T."/>
            <person name="O'Malley R."/>
            <person name="Daum C."/>
            <person name="Shapiro N."/>
            <person name="Ivanova N."/>
            <person name="Kyrpides N."/>
            <person name="Woyke T."/>
        </authorList>
    </citation>
    <scope>NUCLEOTIDE SEQUENCE [LARGE SCALE GENOMIC DNA]</scope>
    <source>
        <strain evidence="1 2">AS2.23</strain>
    </source>
</reference>
<dbReference type="Proteomes" id="UP000533269">
    <property type="component" value="Unassembled WGS sequence"/>
</dbReference>
<dbReference type="RefSeq" id="WP_183391031.1">
    <property type="nucleotide sequence ID" value="NZ_JACHVY010000001.1"/>
</dbReference>
<dbReference type="EMBL" id="JACHVY010000001">
    <property type="protein sequence ID" value="MBB2901009.1"/>
    <property type="molecule type" value="Genomic_DNA"/>
</dbReference>
<organism evidence="1 2">
    <name type="scientific">Kineococcus radiotolerans</name>
    <dbReference type="NCBI Taxonomy" id="131568"/>
    <lineage>
        <taxon>Bacteria</taxon>
        <taxon>Bacillati</taxon>
        <taxon>Actinomycetota</taxon>
        <taxon>Actinomycetes</taxon>
        <taxon>Kineosporiales</taxon>
        <taxon>Kineosporiaceae</taxon>
        <taxon>Kineococcus</taxon>
    </lineage>
</organism>
<evidence type="ECO:0008006" key="3">
    <source>
        <dbReference type="Google" id="ProtNLM"/>
    </source>
</evidence>
<reference evidence="1 2" key="1">
    <citation type="submission" date="2020-08" db="EMBL/GenBank/DDBJ databases">
        <title>The Agave Microbiome: Exploring the role of microbial communities in plant adaptations to desert environments.</title>
        <authorList>
            <person name="Partida-Martinez L.P."/>
        </authorList>
    </citation>
    <scope>NUCLEOTIDE SEQUENCE [LARGE SCALE GENOMIC DNA]</scope>
    <source>
        <strain evidence="1 2">AS2.23</strain>
    </source>
</reference>
<protein>
    <recommendedName>
        <fullName evidence="3">EcsC family protein</fullName>
    </recommendedName>
</protein>
<dbReference type="AlphaFoldDB" id="A0A7W4XXA1"/>
<name>A0A7W4XXA1_KINRA</name>